<dbReference type="EMBL" id="AJLS01000035">
    <property type="protein sequence ID" value="EKN70808.1"/>
    <property type="molecule type" value="Genomic_DNA"/>
</dbReference>
<keyword evidence="24" id="KW-1185">Reference proteome</keyword>
<dbReference type="InterPro" id="IPR001182">
    <property type="entry name" value="FtsW/RodA"/>
</dbReference>
<evidence type="ECO:0000313" key="24">
    <source>
        <dbReference type="Proteomes" id="UP000006316"/>
    </source>
</evidence>
<comment type="similarity">
    <text evidence="16">Belongs to the SEDS family. FtsW subfamily.</text>
</comment>
<reference evidence="23 24" key="1">
    <citation type="journal article" date="2012" name="Front. Microbiol.">
        <title>Redundancy and modularity in membrane-associated dissimilatory nitrate reduction in Bacillus.</title>
        <authorList>
            <person name="Heylen K."/>
            <person name="Keltjens J."/>
        </authorList>
    </citation>
    <scope>NUCLEOTIDE SEQUENCE [LARGE SCALE GENOMIC DNA]</scope>
    <source>
        <strain evidence="24">LMG 21833T</strain>
    </source>
</reference>
<dbReference type="NCBIfam" id="TIGR02614">
    <property type="entry name" value="ftsW"/>
    <property type="match status" value="1"/>
</dbReference>
<evidence type="ECO:0000256" key="1">
    <source>
        <dbReference type="ARBA" id="ARBA00004651"/>
    </source>
</evidence>
<evidence type="ECO:0000313" key="23">
    <source>
        <dbReference type="EMBL" id="EKN70808.1"/>
    </source>
</evidence>
<evidence type="ECO:0000256" key="14">
    <source>
        <dbReference type="ARBA" id="ARBA00032370"/>
    </source>
</evidence>
<evidence type="ECO:0000256" key="5">
    <source>
        <dbReference type="ARBA" id="ARBA00022676"/>
    </source>
</evidence>
<feature type="transmembrane region" description="Helical" evidence="22">
    <location>
        <begin position="303"/>
        <end position="322"/>
    </location>
</feature>
<gene>
    <name evidence="23" type="ORF">BABA_03054</name>
</gene>
<keyword evidence="12" id="KW-0131">Cell cycle</keyword>
<evidence type="ECO:0000256" key="13">
    <source>
        <dbReference type="ARBA" id="ARBA00023316"/>
    </source>
</evidence>
<proteinExistence type="inferred from homology"/>
<feature type="transmembrane region" description="Helical" evidence="22">
    <location>
        <begin position="51"/>
        <end position="71"/>
    </location>
</feature>
<evidence type="ECO:0000256" key="19">
    <source>
        <dbReference type="ARBA" id="ARBA00044770"/>
    </source>
</evidence>
<dbReference type="STRING" id="1117379.BABA_03054"/>
<dbReference type="GO" id="GO:0009252">
    <property type="term" value="P:peptidoglycan biosynthetic process"/>
    <property type="evidence" value="ECO:0007669"/>
    <property type="project" value="UniProtKB-KW"/>
</dbReference>
<sequence length="403" mass="44407">MVIKRLKQMDYLLVIATVLLCLFGLVMVYSASFPISSVDFGDSRFFYFKQLHSIIIGFVLMAITAIIPYRVYGKFSPILVLISILLLIMVLVPLFGVERNHSQRWLQLGPLLIQPTEAVKLVMIIYFASVYAKKQTYINHFWKGVMPPLFILGTVFLLILKQPDLGTATAILIPCGFILLCSGARAIHLLLLGSIALGGVGFLALSAPYRLNRILSFRDPFADPFGDGYQLVSAYHAIASGGIWGKGLGHSVEKFGYLPEAHTDFIMAVILEELGVFGLLFIIFSYLFIMYRGVRIALIAKNSFAKLLAIGLTFQMMVQVIFNLSAVSGLLPITGVPLPFVSYGGSSLLFMLISIGILVNISWNSHSYSAKTSKHNVRNGGLEYGTQHGITNNFAGTKSTPFK</sequence>
<dbReference type="AlphaFoldDB" id="K6DRF8"/>
<dbReference type="PANTHER" id="PTHR30474:SF2">
    <property type="entry name" value="PEPTIDOGLYCAN GLYCOSYLTRANSFERASE FTSW-RELATED"/>
    <property type="match status" value="1"/>
</dbReference>
<evidence type="ECO:0000256" key="16">
    <source>
        <dbReference type="ARBA" id="ARBA00038053"/>
    </source>
</evidence>
<evidence type="ECO:0000256" key="3">
    <source>
        <dbReference type="ARBA" id="ARBA00022475"/>
    </source>
</evidence>
<evidence type="ECO:0000256" key="11">
    <source>
        <dbReference type="ARBA" id="ARBA00023136"/>
    </source>
</evidence>
<accession>K6DRF8</accession>
<feature type="transmembrane region" description="Helical" evidence="22">
    <location>
        <begin position="265"/>
        <end position="291"/>
    </location>
</feature>
<name>K6DRF8_9BACI</name>
<feature type="transmembrane region" description="Helical" evidence="22">
    <location>
        <begin position="189"/>
        <end position="209"/>
    </location>
</feature>
<dbReference type="PATRIC" id="fig|1117379.3.peg.622"/>
<dbReference type="GO" id="GO:0008955">
    <property type="term" value="F:peptidoglycan glycosyltransferase activity"/>
    <property type="evidence" value="ECO:0007669"/>
    <property type="project" value="UniProtKB-EC"/>
</dbReference>
<dbReference type="GO" id="GO:0008360">
    <property type="term" value="P:regulation of cell shape"/>
    <property type="evidence" value="ECO:0007669"/>
    <property type="project" value="UniProtKB-KW"/>
</dbReference>
<keyword evidence="6" id="KW-0808">Transferase</keyword>
<comment type="subcellular location">
    <subcellularLocation>
        <location evidence="1">Cell membrane</location>
        <topology evidence="1">Multi-pass membrane protein</topology>
    </subcellularLocation>
</comment>
<comment type="caution">
    <text evidence="23">The sequence shown here is derived from an EMBL/GenBank/DDBJ whole genome shotgun (WGS) entry which is preliminary data.</text>
</comment>
<keyword evidence="8" id="KW-0133">Cell shape</keyword>
<keyword evidence="5" id="KW-0328">Glycosyltransferase</keyword>
<evidence type="ECO:0000256" key="21">
    <source>
        <dbReference type="ARBA" id="ARBA00049966"/>
    </source>
</evidence>
<evidence type="ECO:0000256" key="10">
    <source>
        <dbReference type="ARBA" id="ARBA00022989"/>
    </source>
</evidence>
<dbReference type="PROSITE" id="PS00428">
    <property type="entry name" value="FTSW_RODA_SPOVE"/>
    <property type="match status" value="1"/>
</dbReference>
<dbReference type="InterPro" id="IPR018365">
    <property type="entry name" value="Cell_cycle_FtsW-rel_CS"/>
</dbReference>
<evidence type="ECO:0000256" key="8">
    <source>
        <dbReference type="ARBA" id="ARBA00022960"/>
    </source>
</evidence>
<keyword evidence="10 22" id="KW-1133">Transmembrane helix</keyword>
<dbReference type="PANTHER" id="PTHR30474">
    <property type="entry name" value="CELL CYCLE PROTEIN"/>
    <property type="match status" value="1"/>
</dbReference>
<keyword evidence="11 22" id="KW-0472">Membrane</keyword>
<evidence type="ECO:0000256" key="7">
    <source>
        <dbReference type="ARBA" id="ARBA00022692"/>
    </source>
</evidence>
<feature type="transmembrane region" description="Helical" evidence="22">
    <location>
        <begin position="140"/>
        <end position="159"/>
    </location>
</feature>
<feature type="transmembrane region" description="Helical" evidence="22">
    <location>
        <begin position="12"/>
        <end position="31"/>
    </location>
</feature>
<feature type="transmembrane region" description="Helical" evidence="22">
    <location>
        <begin position="78"/>
        <end position="96"/>
    </location>
</feature>
<dbReference type="GO" id="GO:0005886">
    <property type="term" value="C:plasma membrane"/>
    <property type="evidence" value="ECO:0007669"/>
    <property type="project" value="UniProtKB-SubCell"/>
</dbReference>
<dbReference type="InterPro" id="IPR013437">
    <property type="entry name" value="FtsW"/>
</dbReference>
<keyword evidence="3" id="KW-1003">Cell membrane</keyword>
<dbReference type="GO" id="GO:0032153">
    <property type="term" value="C:cell division site"/>
    <property type="evidence" value="ECO:0007669"/>
    <property type="project" value="TreeGrafter"/>
</dbReference>
<dbReference type="eggNOG" id="COG0772">
    <property type="taxonomic scope" value="Bacteria"/>
</dbReference>
<comment type="pathway">
    <text evidence="2">Cell wall biogenesis; peptidoglycan biosynthesis.</text>
</comment>
<evidence type="ECO:0000256" key="2">
    <source>
        <dbReference type="ARBA" id="ARBA00004752"/>
    </source>
</evidence>
<keyword evidence="9" id="KW-0573">Peptidoglycan synthesis</keyword>
<feature type="transmembrane region" description="Helical" evidence="22">
    <location>
        <begin position="165"/>
        <end position="182"/>
    </location>
</feature>
<evidence type="ECO:0000256" key="22">
    <source>
        <dbReference type="SAM" id="Phobius"/>
    </source>
</evidence>
<dbReference type="Proteomes" id="UP000006316">
    <property type="component" value="Unassembled WGS sequence"/>
</dbReference>
<evidence type="ECO:0000256" key="15">
    <source>
        <dbReference type="ARBA" id="ARBA00033270"/>
    </source>
</evidence>
<dbReference type="OrthoDB" id="9768187at2"/>
<organism evidence="23 24">
    <name type="scientific">Neobacillus bataviensis LMG 21833</name>
    <dbReference type="NCBI Taxonomy" id="1117379"/>
    <lineage>
        <taxon>Bacteria</taxon>
        <taxon>Bacillati</taxon>
        <taxon>Bacillota</taxon>
        <taxon>Bacilli</taxon>
        <taxon>Bacillales</taxon>
        <taxon>Bacillaceae</taxon>
        <taxon>Neobacillus</taxon>
    </lineage>
</organism>
<protein>
    <recommendedName>
        <fullName evidence="17">Probable peptidoglycan glycosyltransferase FtsW</fullName>
        <ecNumber evidence="19">2.4.99.28</ecNumber>
    </recommendedName>
    <alternativeName>
        <fullName evidence="18">Cell division protein FtsW</fullName>
    </alternativeName>
    <alternativeName>
        <fullName evidence="15">Cell wall polymerase</fullName>
    </alternativeName>
    <alternativeName>
        <fullName evidence="14">Peptidoglycan polymerase</fullName>
    </alternativeName>
</protein>
<evidence type="ECO:0000256" key="17">
    <source>
        <dbReference type="ARBA" id="ARBA00041185"/>
    </source>
</evidence>
<keyword evidence="7 22" id="KW-0812">Transmembrane</keyword>
<keyword evidence="4" id="KW-0132">Cell division</keyword>
<keyword evidence="13" id="KW-0961">Cell wall biogenesis/degradation</keyword>
<dbReference type="EC" id="2.4.99.28" evidence="19"/>
<evidence type="ECO:0000256" key="18">
    <source>
        <dbReference type="ARBA" id="ARBA00041418"/>
    </source>
</evidence>
<dbReference type="GO" id="GO:0015648">
    <property type="term" value="F:lipid-linked peptidoglycan transporter activity"/>
    <property type="evidence" value="ECO:0007669"/>
    <property type="project" value="TreeGrafter"/>
</dbReference>
<comment type="catalytic activity">
    <reaction evidence="20">
        <text>[GlcNAc-(1-&gt;4)-Mur2Ac(oyl-L-Ala-gamma-D-Glu-L-Lys-D-Ala-D-Ala)](n)-di-trans,octa-cis-undecaprenyl diphosphate + beta-D-GlcNAc-(1-&gt;4)-Mur2Ac(oyl-L-Ala-gamma-D-Glu-L-Lys-D-Ala-D-Ala)-di-trans,octa-cis-undecaprenyl diphosphate = [GlcNAc-(1-&gt;4)-Mur2Ac(oyl-L-Ala-gamma-D-Glu-L-Lys-D-Ala-D-Ala)](n+1)-di-trans,octa-cis-undecaprenyl diphosphate + di-trans,octa-cis-undecaprenyl diphosphate + H(+)</text>
        <dbReference type="Rhea" id="RHEA:23708"/>
        <dbReference type="Rhea" id="RHEA-COMP:9602"/>
        <dbReference type="Rhea" id="RHEA-COMP:9603"/>
        <dbReference type="ChEBI" id="CHEBI:15378"/>
        <dbReference type="ChEBI" id="CHEBI:58405"/>
        <dbReference type="ChEBI" id="CHEBI:60033"/>
        <dbReference type="ChEBI" id="CHEBI:78435"/>
        <dbReference type="EC" id="2.4.99.28"/>
    </reaction>
</comment>
<dbReference type="RefSeq" id="WP_007083650.1">
    <property type="nucleotide sequence ID" value="NZ_AJLS01000035.1"/>
</dbReference>
<comment type="function">
    <text evidence="21">Peptidoglycan polymerase that is essential for cell division.</text>
</comment>
<feature type="transmembrane region" description="Helical" evidence="22">
    <location>
        <begin position="108"/>
        <end position="128"/>
    </location>
</feature>
<dbReference type="GO" id="GO:0071555">
    <property type="term" value="P:cell wall organization"/>
    <property type="evidence" value="ECO:0007669"/>
    <property type="project" value="UniProtKB-KW"/>
</dbReference>
<evidence type="ECO:0000256" key="6">
    <source>
        <dbReference type="ARBA" id="ARBA00022679"/>
    </source>
</evidence>
<evidence type="ECO:0000256" key="4">
    <source>
        <dbReference type="ARBA" id="ARBA00022618"/>
    </source>
</evidence>
<evidence type="ECO:0000256" key="9">
    <source>
        <dbReference type="ARBA" id="ARBA00022984"/>
    </source>
</evidence>
<dbReference type="GO" id="GO:0051301">
    <property type="term" value="P:cell division"/>
    <property type="evidence" value="ECO:0007669"/>
    <property type="project" value="UniProtKB-KW"/>
</dbReference>
<dbReference type="Pfam" id="PF01098">
    <property type="entry name" value="FTSW_RODA_SPOVE"/>
    <property type="match status" value="1"/>
</dbReference>
<evidence type="ECO:0000256" key="12">
    <source>
        <dbReference type="ARBA" id="ARBA00023306"/>
    </source>
</evidence>
<evidence type="ECO:0000256" key="20">
    <source>
        <dbReference type="ARBA" id="ARBA00049902"/>
    </source>
</evidence>
<feature type="transmembrane region" description="Helical" evidence="22">
    <location>
        <begin position="342"/>
        <end position="363"/>
    </location>
</feature>